<reference evidence="1 2" key="1">
    <citation type="submission" date="2017-07" db="EMBL/GenBank/DDBJ databases">
        <title>The genome sequence of Paludifilum halophilum highlights mechanisms for microbial adaptation to high salt environemnts.</title>
        <authorList>
            <person name="Belbahri L."/>
        </authorList>
    </citation>
    <scope>NUCLEOTIDE SEQUENCE [LARGE SCALE GENOMIC DNA]</scope>
    <source>
        <strain evidence="1 2">DSM 102817</strain>
    </source>
</reference>
<accession>A0A235B1X1</accession>
<dbReference type="AlphaFoldDB" id="A0A235B1X1"/>
<organism evidence="1 2">
    <name type="scientific">Paludifilum halophilum</name>
    <dbReference type="NCBI Taxonomy" id="1642702"/>
    <lineage>
        <taxon>Bacteria</taxon>
        <taxon>Bacillati</taxon>
        <taxon>Bacillota</taxon>
        <taxon>Bacilli</taxon>
        <taxon>Bacillales</taxon>
        <taxon>Thermoactinomycetaceae</taxon>
        <taxon>Paludifilum</taxon>
    </lineage>
</organism>
<evidence type="ECO:0000313" key="1">
    <source>
        <dbReference type="EMBL" id="OYD06221.1"/>
    </source>
</evidence>
<name>A0A235B1X1_9BACL</name>
<dbReference type="EMBL" id="NOWF01000015">
    <property type="protein sequence ID" value="OYD06221.1"/>
    <property type="molecule type" value="Genomic_DNA"/>
</dbReference>
<sequence>MYPVIQVVPYKQGGLVWSKEILCVFTRDRKWSHRPSPIDRNKLKNYTNACYRDLWQRRKILFE</sequence>
<keyword evidence="2" id="KW-1185">Reference proteome</keyword>
<protein>
    <submittedName>
        <fullName evidence="1">Uncharacterized protein</fullName>
    </submittedName>
</protein>
<dbReference type="Proteomes" id="UP000215459">
    <property type="component" value="Unassembled WGS sequence"/>
</dbReference>
<proteinExistence type="predicted"/>
<comment type="caution">
    <text evidence="1">The sequence shown here is derived from an EMBL/GenBank/DDBJ whole genome shotgun (WGS) entry which is preliminary data.</text>
</comment>
<evidence type="ECO:0000313" key="2">
    <source>
        <dbReference type="Proteomes" id="UP000215459"/>
    </source>
</evidence>
<gene>
    <name evidence="1" type="ORF">CHM34_17325</name>
</gene>